<gene>
    <name evidence="5" type="ORF">N658DRAFT_415652</name>
</gene>
<comment type="function">
    <text evidence="1">Plays a role in nonsense-mediated mRNA decay.</text>
</comment>
<dbReference type="InterPro" id="IPR011990">
    <property type="entry name" value="TPR-like_helical_dom_sf"/>
</dbReference>
<dbReference type="GO" id="GO:0000184">
    <property type="term" value="P:nuclear-transcribed mRNA catabolic process, nonsense-mediated decay"/>
    <property type="evidence" value="ECO:0007669"/>
    <property type="project" value="UniProtKB-KW"/>
</dbReference>
<evidence type="ECO:0000313" key="6">
    <source>
        <dbReference type="Proteomes" id="UP001305647"/>
    </source>
</evidence>
<dbReference type="InterPro" id="IPR045153">
    <property type="entry name" value="Est1/Ebs1-like"/>
</dbReference>
<organism evidence="5 6">
    <name type="scientific">Parathielavia hyrcaniae</name>
    <dbReference type="NCBI Taxonomy" id="113614"/>
    <lineage>
        <taxon>Eukaryota</taxon>
        <taxon>Fungi</taxon>
        <taxon>Dikarya</taxon>
        <taxon>Ascomycota</taxon>
        <taxon>Pezizomycotina</taxon>
        <taxon>Sordariomycetes</taxon>
        <taxon>Sordariomycetidae</taxon>
        <taxon>Sordariales</taxon>
        <taxon>Chaetomiaceae</taxon>
        <taxon>Parathielavia</taxon>
    </lineage>
</organism>
<feature type="domain" description="DNA/RNA-binding" evidence="3">
    <location>
        <begin position="209"/>
        <end position="492"/>
    </location>
</feature>
<dbReference type="PANTHER" id="PTHR15696">
    <property type="entry name" value="SMG-7 SUPPRESSOR WITH MORPHOLOGICAL EFFECT ON GENITALIA PROTEIN 7"/>
    <property type="match status" value="1"/>
</dbReference>
<feature type="region of interest" description="Disordered" evidence="2">
    <location>
        <begin position="750"/>
        <end position="782"/>
    </location>
</feature>
<reference evidence="5" key="2">
    <citation type="submission" date="2023-05" db="EMBL/GenBank/DDBJ databases">
        <authorList>
            <consortium name="Lawrence Berkeley National Laboratory"/>
            <person name="Steindorff A."/>
            <person name="Hensen N."/>
            <person name="Bonometti L."/>
            <person name="Westerberg I."/>
            <person name="Brannstrom I.O."/>
            <person name="Guillou S."/>
            <person name="Cros-Aarteil S."/>
            <person name="Calhoun S."/>
            <person name="Haridas S."/>
            <person name="Kuo A."/>
            <person name="Mondo S."/>
            <person name="Pangilinan J."/>
            <person name="Riley R."/>
            <person name="Labutti K."/>
            <person name="Andreopoulos B."/>
            <person name="Lipzen A."/>
            <person name="Chen C."/>
            <person name="Yanf M."/>
            <person name="Daum C."/>
            <person name="Ng V."/>
            <person name="Clum A."/>
            <person name="Ohm R."/>
            <person name="Martin F."/>
            <person name="Silar P."/>
            <person name="Natvig D."/>
            <person name="Lalanne C."/>
            <person name="Gautier V."/>
            <person name="Ament-Velasquez S.L."/>
            <person name="Kruys A."/>
            <person name="Hutchinson M.I."/>
            <person name="Powell A.J."/>
            <person name="Barry K."/>
            <person name="Miller A.N."/>
            <person name="Grigoriev I.V."/>
            <person name="Debuchy R."/>
            <person name="Gladieux P."/>
            <person name="Thoren M.H."/>
            <person name="Johannesson H."/>
        </authorList>
    </citation>
    <scope>NUCLEOTIDE SEQUENCE</scope>
    <source>
        <strain evidence="5">CBS 757.83</strain>
    </source>
</reference>
<comment type="subcellular location">
    <subcellularLocation>
        <location evidence="1">Nucleus</location>
    </subcellularLocation>
</comment>
<evidence type="ECO:0000256" key="1">
    <source>
        <dbReference type="RuleBase" id="RU369098"/>
    </source>
</evidence>
<dbReference type="PANTHER" id="PTHR15696:SF36">
    <property type="entry name" value="NONSENSE-MEDIATED MRNA DECAY FACTOR"/>
    <property type="match status" value="1"/>
</dbReference>
<proteinExistence type="predicted"/>
<keyword evidence="1" id="KW-0866">Nonsense-mediated mRNA decay</keyword>
<name>A0AAN6QC64_9PEZI</name>
<sequence>MASTTTAAAATMATMPSIDEAWQVAQKLRTAIHKELEQVQKVTLGTSELARFEKVEKLMENYRLACIETIWPDIRASNEKAAEDVLWQTHTLVAKAYRKVLSRLQGHDHVVFRRKLEKLYTNYLKTAQYFYRGYFQRVCARYNMKDLQRIARRAELEEMPVPDKDKVDAAAAGLKDIVRRSCHKTLIYLGDLARYRTLLRSKDRQWDGALAYYLLANELNPDSGYGHHQCSVIYIETEDHLQVVYHLYLALACTVPHPNAPMNLEREFRELQNRKSFTTKHALVTWFVKLHAFYSQGTEFTERKELEREVDHRLAIALKTGTGYSSDTDLLKMVLINITAYVAAHKKIQEKWTEEGSQSCQFILLLNLRTIHAIGSLLGEEIKGIINRSSAEAPVAASGSSSGSKFVTKFTVAFNRVLPLLRVYMTWLCFYSSELVLFRPHLEPQFGAMCKTLGNALTMLFELLATDQQLGNTVSWRFPEDEITLGIKCLNGPELHDGCQLHYDAFTRQPKPRREDVSGSAQDTEDDVTFTRAMDSLLCALDLSAAESKFPLTNSTTTKGSQELTTFEYLEGGKPELAANPPQVQHSTPTPVPAVTEQTPQRPVVAPSPGESNKLSEDKGFYGPGLRHAVANGAGNGIGIAEAPIAAQPTPIATASEFPIDRQMFNILNDFINPPESAPVAKQDNPIRPPASMSPYGMGSPAVAKAFGAGPSSSPVSGSAGGKAFPTLPWEYFYKPAPVDSALRNPNANGAGTAWGAGGTGFPRPTSSSNGNTLGRESHKRHDISGQARLVDNQADALQSLGLGSGHANQQHQGCAARGAWSNALAEGSTTARGQSSFWAPPASPWQATYGQNGATASRVPNSPFSTLNFSTNTSSLPQVNNPWGLPTTAQRPTAAHAWPDARRHARTGSGQQDIWGPPIPKAGVDARTFGSKAMMQQQGMPKR</sequence>
<dbReference type="SUPFAM" id="SSF48452">
    <property type="entry name" value="TPR-like"/>
    <property type="match status" value="1"/>
</dbReference>
<dbReference type="InterPro" id="IPR018834">
    <property type="entry name" value="DNA/RNA-bd_Est1-type"/>
</dbReference>
<feature type="compositionally biased region" description="Polar residues" evidence="2">
    <location>
        <begin position="765"/>
        <end position="775"/>
    </location>
</feature>
<dbReference type="Pfam" id="PF10373">
    <property type="entry name" value="EST1_DNA_bind"/>
    <property type="match status" value="1"/>
</dbReference>
<dbReference type="Pfam" id="PF10374">
    <property type="entry name" value="EST1"/>
    <property type="match status" value="1"/>
</dbReference>
<keyword evidence="1" id="KW-0539">Nucleus</keyword>
<feature type="region of interest" description="Disordered" evidence="2">
    <location>
        <begin position="574"/>
        <end position="618"/>
    </location>
</feature>
<reference evidence="5" key="1">
    <citation type="journal article" date="2023" name="Mol. Phylogenet. Evol.">
        <title>Genome-scale phylogeny and comparative genomics of the fungal order Sordariales.</title>
        <authorList>
            <person name="Hensen N."/>
            <person name="Bonometti L."/>
            <person name="Westerberg I."/>
            <person name="Brannstrom I.O."/>
            <person name="Guillou S."/>
            <person name="Cros-Aarteil S."/>
            <person name="Calhoun S."/>
            <person name="Haridas S."/>
            <person name="Kuo A."/>
            <person name="Mondo S."/>
            <person name="Pangilinan J."/>
            <person name="Riley R."/>
            <person name="LaButti K."/>
            <person name="Andreopoulos B."/>
            <person name="Lipzen A."/>
            <person name="Chen C."/>
            <person name="Yan M."/>
            <person name="Daum C."/>
            <person name="Ng V."/>
            <person name="Clum A."/>
            <person name="Steindorff A."/>
            <person name="Ohm R.A."/>
            <person name="Martin F."/>
            <person name="Silar P."/>
            <person name="Natvig D.O."/>
            <person name="Lalanne C."/>
            <person name="Gautier V."/>
            <person name="Ament-Velasquez S.L."/>
            <person name="Kruys A."/>
            <person name="Hutchinson M.I."/>
            <person name="Powell A.J."/>
            <person name="Barry K."/>
            <person name="Miller A.N."/>
            <person name="Grigoriev I.V."/>
            <person name="Debuchy R."/>
            <person name="Gladieux P."/>
            <person name="Hiltunen Thoren M."/>
            <person name="Johannesson H."/>
        </authorList>
    </citation>
    <scope>NUCLEOTIDE SEQUENCE</scope>
    <source>
        <strain evidence="5">CBS 757.83</strain>
    </source>
</reference>
<evidence type="ECO:0000313" key="5">
    <source>
        <dbReference type="EMBL" id="KAK4106099.1"/>
    </source>
</evidence>
<feature type="region of interest" description="Disordered" evidence="2">
    <location>
        <begin position="894"/>
        <end position="926"/>
    </location>
</feature>
<dbReference type="EMBL" id="MU863624">
    <property type="protein sequence ID" value="KAK4106099.1"/>
    <property type="molecule type" value="Genomic_DNA"/>
</dbReference>
<dbReference type="InterPro" id="IPR019458">
    <property type="entry name" value="Est1-like_N"/>
</dbReference>
<dbReference type="Proteomes" id="UP001305647">
    <property type="component" value="Unassembled WGS sequence"/>
</dbReference>
<protein>
    <recommendedName>
        <fullName evidence="1">Nonsense-mediated mRNA decay factor</fullName>
    </recommendedName>
</protein>
<keyword evidence="6" id="KW-1185">Reference proteome</keyword>
<evidence type="ECO:0000256" key="2">
    <source>
        <dbReference type="SAM" id="MobiDB-lite"/>
    </source>
</evidence>
<accession>A0AAN6QC64</accession>
<feature type="domain" description="Telomerase activating protein Est1-like N-terminal" evidence="4">
    <location>
        <begin position="82"/>
        <end position="199"/>
    </location>
</feature>
<dbReference type="AlphaFoldDB" id="A0AAN6QC64"/>
<comment type="caution">
    <text evidence="5">The sequence shown here is derived from an EMBL/GenBank/DDBJ whole genome shotgun (WGS) entry which is preliminary data.</text>
</comment>
<evidence type="ECO:0000259" key="4">
    <source>
        <dbReference type="Pfam" id="PF10374"/>
    </source>
</evidence>
<dbReference type="GO" id="GO:0005634">
    <property type="term" value="C:nucleus"/>
    <property type="evidence" value="ECO:0007669"/>
    <property type="project" value="UniProtKB-SubCell"/>
</dbReference>
<dbReference type="Gene3D" id="1.25.40.10">
    <property type="entry name" value="Tetratricopeptide repeat domain"/>
    <property type="match status" value="1"/>
</dbReference>
<evidence type="ECO:0000259" key="3">
    <source>
        <dbReference type="Pfam" id="PF10373"/>
    </source>
</evidence>